<protein>
    <recommendedName>
        <fullName evidence="1">F-box domain-containing protein</fullName>
    </recommendedName>
</protein>
<dbReference type="SUPFAM" id="SSF81383">
    <property type="entry name" value="F-box domain"/>
    <property type="match status" value="1"/>
</dbReference>
<feature type="domain" description="F-box" evidence="1">
    <location>
        <begin position="223"/>
        <end position="263"/>
    </location>
</feature>
<comment type="caution">
    <text evidence="2">The sequence shown here is derived from an EMBL/GenBank/DDBJ whole genome shotgun (WGS) entry which is preliminary data.</text>
</comment>
<keyword evidence="3" id="KW-1185">Reference proteome</keyword>
<name>A0A811LCM9_9BILA</name>
<evidence type="ECO:0000313" key="3">
    <source>
        <dbReference type="Proteomes" id="UP000614601"/>
    </source>
</evidence>
<dbReference type="AlphaFoldDB" id="A0A811LCM9"/>
<dbReference type="Proteomes" id="UP000783686">
    <property type="component" value="Unassembled WGS sequence"/>
</dbReference>
<evidence type="ECO:0000259" key="1">
    <source>
        <dbReference type="SMART" id="SM00256"/>
    </source>
</evidence>
<dbReference type="InterPro" id="IPR001810">
    <property type="entry name" value="F-box_dom"/>
</dbReference>
<reference evidence="2" key="1">
    <citation type="submission" date="2020-09" db="EMBL/GenBank/DDBJ databases">
        <authorList>
            <person name="Kikuchi T."/>
        </authorList>
    </citation>
    <scope>NUCLEOTIDE SEQUENCE</scope>
    <source>
        <strain evidence="2">SH1</strain>
    </source>
</reference>
<sequence length="537" mass="62729">MEIRNMRYRSVLRAKYLIVKKYINGEEVEWKTLIPIALIDKQFYLICRAFCIYNNVDQFLERFNDEELELSFNTVRLDDVINNIVNGPDFVIVEPILPNGFIDDIVDVFLRLEDANVNLSAVNVPVHTYLHRIWKKAACSEIRPRKQLSGKLCNSVFNDISLQCKCSNDYLMDVFIIYNYTINKKMNVEIYYTKRFLKFAVRFVRIYFSNMEPLYVRSRPRLLPFDVLFDIGTFLTRTDLDICQLVSREWYNIIESNRNGFALHNKTSAKLVSKGDLFCFGVFDEDESTSNVVDFRERRCNSAVIEKLFYPLMRNSSIDKFHIKRIDIKAVFESFVDGISRCLPTNIKRLVFSAALVDRLEHVFDFSENTLKIKEYEVEVFSEELFKRLLSEPAVQRCDRLVLYEQYQSNQTILNEVASFFGAVPRPACTFVMRNVINEQNVNAILSTVIRSFQRSKKSAGFINPMLLVLHKQPNELPQCCTNPVHVNVPDAFSFETPTVSNIYHFENSIGETITFCIGQTVYHPVRRICHFQYGKN</sequence>
<accession>A0A811LCM9</accession>
<gene>
    <name evidence="2" type="ORF">BOKJ2_LOCUS11272</name>
</gene>
<dbReference type="CDD" id="cd09917">
    <property type="entry name" value="F-box_SF"/>
    <property type="match status" value="1"/>
</dbReference>
<dbReference type="SMART" id="SM00256">
    <property type="entry name" value="FBOX"/>
    <property type="match status" value="1"/>
</dbReference>
<dbReference type="Proteomes" id="UP000614601">
    <property type="component" value="Unassembled WGS sequence"/>
</dbReference>
<dbReference type="EMBL" id="CAJFCW020000005">
    <property type="protein sequence ID" value="CAG9120235.1"/>
    <property type="molecule type" value="Genomic_DNA"/>
</dbReference>
<dbReference type="OrthoDB" id="5850845at2759"/>
<dbReference type="EMBL" id="CAJFDH010000005">
    <property type="protein sequence ID" value="CAD5224825.1"/>
    <property type="molecule type" value="Genomic_DNA"/>
</dbReference>
<dbReference type="InterPro" id="IPR036047">
    <property type="entry name" value="F-box-like_dom_sf"/>
</dbReference>
<evidence type="ECO:0000313" key="2">
    <source>
        <dbReference type="EMBL" id="CAD5224825.1"/>
    </source>
</evidence>
<proteinExistence type="predicted"/>
<organism evidence="2 3">
    <name type="scientific">Bursaphelenchus okinawaensis</name>
    <dbReference type="NCBI Taxonomy" id="465554"/>
    <lineage>
        <taxon>Eukaryota</taxon>
        <taxon>Metazoa</taxon>
        <taxon>Ecdysozoa</taxon>
        <taxon>Nematoda</taxon>
        <taxon>Chromadorea</taxon>
        <taxon>Rhabditida</taxon>
        <taxon>Tylenchina</taxon>
        <taxon>Tylenchomorpha</taxon>
        <taxon>Aphelenchoidea</taxon>
        <taxon>Aphelenchoididae</taxon>
        <taxon>Bursaphelenchus</taxon>
    </lineage>
</organism>